<dbReference type="CDD" id="cd06342">
    <property type="entry name" value="PBP1_ABC_LIVBP-like"/>
    <property type="match status" value="1"/>
</dbReference>
<name>A0A917V2Q4_9HYPH</name>
<dbReference type="GO" id="GO:0006865">
    <property type="term" value="P:amino acid transport"/>
    <property type="evidence" value="ECO:0007669"/>
    <property type="project" value="UniProtKB-KW"/>
</dbReference>
<organism evidence="7 8">
    <name type="scientific">Salinarimonas ramus</name>
    <dbReference type="NCBI Taxonomy" id="690164"/>
    <lineage>
        <taxon>Bacteria</taxon>
        <taxon>Pseudomonadati</taxon>
        <taxon>Pseudomonadota</taxon>
        <taxon>Alphaproteobacteria</taxon>
        <taxon>Hyphomicrobiales</taxon>
        <taxon>Salinarimonadaceae</taxon>
        <taxon>Salinarimonas</taxon>
    </lineage>
</organism>
<reference evidence="7 8" key="1">
    <citation type="journal article" date="2014" name="Int. J. Syst. Evol. Microbiol.">
        <title>Complete genome sequence of Corynebacterium casei LMG S-19264T (=DSM 44701T), isolated from a smear-ripened cheese.</title>
        <authorList>
            <consortium name="US DOE Joint Genome Institute (JGI-PGF)"/>
            <person name="Walter F."/>
            <person name="Albersmeier A."/>
            <person name="Kalinowski J."/>
            <person name="Ruckert C."/>
        </authorList>
    </citation>
    <scope>NUCLEOTIDE SEQUENCE [LARGE SCALE GENOMIC DNA]</scope>
    <source>
        <strain evidence="7 8">CGMCC 1.9161</strain>
    </source>
</reference>
<evidence type="ECO:0000259" key="6">
    <source>
        <dbReference type="Pfam" id="PF13458"/>
    </source>
</evidence>
<dbReference type="PRINTS" id="PR00337">
    <property type="entry name" value="LEUILEVALBP"/>
</dbReference>
<evidence type="ECO:0000313" key="7">
    <source>
        <dbReference type="EMBL" id="GGK23756.1"/>
    </source>
</evidence>
<gene>
    <name evidence="7" type="ORF">GCM10011322_07990</name>
</gene>
<dbReference type="PANTHER" id="PTHR47151">
    <property type="entry name" value="LEU/ILE/VAL-BINDING ABC TRANSPORTER SUBUNIT"/>
    <property type="match status" value="1"/>
</dbReference>
<dbReference type="Proteomes" id="UP000600449">
    <property type="component" value="Unassembled WGS sequence"/>
</dbReference>
<evidence type="ECO:0000256" key="5">
    <source>
        <dbReference type="SAM" id="SignalP"/>
    </source>
</evidence>
<comment type="caution">
    <text evidence="7">The sequence shown here is derived from an EMBL/GenBank/DDBJ whole genome shotgun (WGS) entry which is preliminary data.</text>
</comment>
<evidence type="ECO:0000256" key="1">
    <source>
        <dbReference type="ARBA" id="ARBA00010062"/>
    </source>
</evidence>
<dbReference type="Gene3D" id="3.40.50.2300">
    <property type="match status" value="3"/>
</dbReference>
<dbReference type="InterPro" id="IPR000709">
    <property type="entry name" value="Leu_Ile_Val-bd"/>
</dbReference>
<keyword evidence="2" id="KW-0813">Transport</keyword>
<feature type="domain" description="Leucine-binding protein" evidence="6">
    <location>
        <begin position="30"/>
        <end position="293"/>
    </location>
</feature>
<keyword evidence="8" id="KW-1185">Reference proteome</keyword>
<dbReference type="PANTHER" id="PTHR47151:SF2">
    <property type="entry name" value="AMINO ACID BINDING PROTEIN"/>
    <property type="match status" value="1"/>
</dbReference>
<evidence type="ECO:0000313" key="8">
    <source>
        <dbReference type="Proteomes" id="UP000600449"/>
    </source>
</evidence>
<keyword evidence="3 5" id="KW-0732">Signal</keyword>
<feature type="chain" id="PRO_5037064797" evidence="5">
    <location>
        <begin position="30"/>
        <end position="412"/>
    </location>
</feature>
<dbReference type="EMBL" id="BMMF01000002">
    <property type="protein sequence ID" value="GGK23756.1"/>
    <property type="molecule type" value="Genomic_DNA"/>
</dbReference>
<dbReference type="InterPro" id="IPR028082">
    <property type="entry name" value="Peripla_BP_I"/>
</dbReference>
<keyword evidence="4" id="KW-0029">Amino-acid transport</keyword>
<proteinExistence type="inferred from homology"/>
<comment type="similarity">
    <text evidence="1">Belongs to the leucine-binding protein family.</text>
</comment>
<protein>
    <submittedName>
        <fullName evidence="7">Branched chain amino acid ABC transporter substrate-binding protein</fullName>
    </submittedName>
</protein>
<sequence length="412" mass="41438">MTYRTLRTRLAAPLAAAALLALAPAGAEAQVRIAVVGPQTGPLAAFGAMMETGAALAAEAINARGGIAGEPLEILVRDDIGDPARARTVAGALVADEPELLGVIGHLTAGPSLEAAPLYADAGIPMITPAVTEPRLTEEPAWNVLRLAPSDQVQGALAAQAVAQAAPAARVAIVHDKTGFGKGAADVFRATLEEAGIVDVLYEGLDAGEPSYRGLAARVAAAEPDFVYLGGLAPEAALLLRDLRAAGSRARLVGTDALASPVFANLDADVAGGTWMTAAPAALDNPAATTIAGVILSQATATGESAESTAAPSPASVLPILAAEDVIETLHPVALRAYAAVEALADAASAIGTTDGEAIAARLREAPVDTALGPVRFDAAGEVEMPLMAVHEWRPGPLGALDYVGNRVGGDE</sequence>
<dbReference type="Pfam" id="PF13458">
    <property type="entry name" value="Peripla_BP_6"/>
    <property type="match status" value="1"/>
</dbReference>
<dbReference type="InterPro" id="IPR028081">
    <property type="entry name" value="Leu-bd"/>
</dbReference>
<evidence type="ECO:0000256" key="2">
    <source>
        <dbReference type="ARBA" id="ARBA00022448"/>
    </source>
</evidence>
<accession>A0A917V2Q4</accession>
<evidence type="ECO:0000256" key="3">
    <source>
        <dbReference type="ARBA" id="ARBA00022729"/>
    </source>
</evidence>
<feature type="signal peptide" evidence="5">
    <location>
        <begin position="1"/>
        <end position="29"/>
    </location>
</feature>
<dbReference type="RefSeq" id="WP_188909825.1">
    <property type="nucleotide sequence ID" value="NZ_BMMF01000002.1"/>
</dbReference>
<evidence type="ECO:0000256" key="4">
    <source>
        <dbReference type="ARBA" id="ARBA00022970"/>
    </source>
</evidence>
<dbReference type="AlphaFoldDB" id="A0A917V2Q4"/>
<dbReference type="SUPFAM" id="SSF53822">
    <property type="entry name" value="Periplasmic binding protein-like I"/>
    <property type="match status" value="1"/>
</dbReference>